<reference evidence="4" key="1">
    <citation type="submission" date="2012-12" db="EMBL/GenBank/DDBJ databases">
        <authorList>
            <person name="Hellsten U."/>
            <person name="Grimwood J."/>
            <person name="Chapman J.A."/>
            <person name="Shapiro H."/>
            <person name="Aerts A."/>
            <person name="Otillar R.P."/>
            <person name="Terry A.Y."/>
            <person name="Boore J.L."/>
            <person name="Simakov O."/>
            <person name="Marletaz F."/>
            <person name="Cho S.-J."/>
            <person name="Edsinger-Gonzales E."/>
            <person name="Havlak P."/>
            <person name="Kuo D.-H."/>
            <person name="Larsson T."/>
            <person name="Lv J."/>
            <person name="Arendt D."/>
            <person name="Savage R."/>
            <person name="Osoegawa K."/>
            <person name="de Jong P."/>
            <person name="Lindberg D.R."/>
            <person name="Seaver E.C."/>
            <person name="Weisblat D.A."/>
            <person name="Putnam N.H."/>
            <person name="Grigoriev I.V."/>
            <person name="Rokhsar D.S."/>
        </authorList>
    </citation>
    <scope>NUCLEOTIDE SEQUENCE</scope>
    <source>
        <strain evidence="4">I ESC-2004</strain>
    </source>
</reference>
<feature type="non-terminal residue" evidence="2">
    <location>
        <position position="82"/>
    </location>
</feature>
<gene>
    <name evidence="2" type="ORF">CAPTEDRAFT_79953</name>
</gene>
<dbReference type="EnsemblMetazoa" id="CapteT79953">
    <property type="protein sequence ID" value="CapteP79953"/>
    <property type="gene ID" value="CapteG79953"/>
</dbReference>
<dbReference type="InterPro" id="IPR053880">
    <property type="entry name" value="GPR180-like_N"/>
</dbReference>
<evidence type="ECO:0000313" key="3">
    <source>
        <dbReference type="EnsemblMetazoa" id="CapteP79953"/>
    </source>
</evidence>
<dbReference type="OMA" id="NITFIHT"/>
<evidence type="ECO:0000313" key="4">
    <source>
        <dbReference type="Proteomes" id="UP000014760"/>
    </source>
</evidence>
<feature type="non-terminal residue" evidence="2">
    <location>
        <position position="1"/>
    </location>
</feature>
<accession>R7TCR0</accession>
<organism evidence="2">
    <name type="scientific">Capitella teleta</name>
    <name type="common">Polychaete worm</name>
    <dbReference type="NCBI Taxonomy" id="283909"/>
    <lineage>
        <taxon>Eukaryota</taxon>
        <taxon>Metazoa</taxon>
        <taxon>Spiralia</taxon>
        <taxon>Lophotrochozoa</taxon>
        <taxon>Annelida</taxon>
        <taxon>Polychaeta</taxon>
        <taxon>Sedentaria</taxon>
        <taxon>Scolecida</taxon>
        <taxon>Capitellidae</taxon>
        <taxon>Capitella</taxon>
    </lineage>
</organism>
<evidence type="ECO:0000259" key="1">
    <source>
        <dbReference type="Pfam" id="PF21892"/>
    </source>
</evidence>
<protein>
    <recommendedName>
        <fullName evidence="1">GPR180-like N-terminal domain-containing protein</fullName>
    </recommendedName>
</protein>
<dbReference type="HOGENOM" id="CLU_2297962_0_0_1"/>
<dbReference type="AlphaFoldDB" id="R7TCR0"/>
<sequence length="82" mass="9629">GRMTFEFTYPADRCCQNVLFYTEDQLAEISTRMNCWQKEYLLLPEYDQILRLTPRFTWSGCHITYPAGVPRYDCVGGRSFAS</sequence>
<dbReference type="EMBL" id="AMQN01003378">
    <property type="status" value="NOT_ANNOTATED_CDS"/>
    <property type="molecule type" value="Genomic_DNA"/>
</dbReference>
<reference evidence="3" key="3">
    <citation type="submission" date="2015-06" db="UniProtKB">
        <authorList>
            <consortium name="EnsemblMetazoa"/>
        </authorList>
    </citation>
    <scope>IDENTIFICATION</scope>
</reference>
<dbReference type="Pfam" id="PF21892">
    <property type="entry name" value="TMEM145_N"/>
    <property type="match status" value="1"/>
</dbReference>
<keyword evidence="4" id="KW-1185">Reference proteome</keyword>
<evidence type="ECO:0000313" key="2">
    <source>
        <dbReference type="EMBL" id="ELT88861.1"/>
    </source>
</evidence>
<reference evidence="2 4" key="2">
    <citation type="journal article" date="2013" name="Nature">
        <title>Insights into bilaterian evolution from three spiralian genomes.</title>
        <authorList>
            <person name="Simakov O."/>
            <person name="Marletaz F."/>
            <person name="Cho S.J."/>
            <person name="Edsinger-Gonzales E."/>
            <person name="Havlak P."/>
            <person name="Hellsten U."/>
            <person name="Kuo D.H."/>
            <person name="Larsson T."/>
            <person name="Lv J."/>
            <person name="Arendt D."/>
            <person name="Savage R."/>
            <person name="Osoegawa K."/>
            <person name="de Jong P."/>
            <person name="Grimwood J."/>
            <person name="Chapman J.A."/>
            <person name="Shapiro H."/>
            <person name="Aerts A."/>
            <person name="Otillar R.P."/>
            <person name="Terry A.Y."/>
            <person name="Boore J.L."/>
            <person name="Grigoriev I.V."/>
            <person name="Lindberg D.R."/>
            <person name="Seaver E.C."/>
            <person name="Weisblat D.A."/>
            <person name="Putnam N.H."/>
            <person name="Rokhsar D.S."/>
        </authorList>
    </citation>
    <scope>NUCLEOTIDE SEQUENCE</scope>
    <source>
        <strain evidence="2 4">I ESC-2004</strain>
    </source>
</reference>
<proteinExistence type="predicted"/>
<dbReference type="OrthoDB" id="6124418at2759"/>
<dbReference type="Proteomes" id="UP000014760">
    <property type="component" value="Unassembled WGS sequence"/>
</dbReference>
<name>R7TCR0_CAPTE</name>
<feature type="domain" description="GPR180-like N-terminal" evidence="1">
    <location>
        <begin position="1"/>
        <end position="82"/>
    </location>
</feature>
<dbReference type="EMBL" id="KB311659">
    <property type="protein sequence ID" value="ELT88861.1"/>
    <property type="molecule type" value="Genomic_DNA"/>
</dbReference>